<dbReference type="PANTHER" id="PTHR45985:SF6">
    <property type="entry name" value="FI03450P"/>
    <property type="match status" value="1"/>
</dbReference>
<dbReference type="InterPro" id="IPR052740">
    <property type="entry name" value="CE4"/>
</dbReference>
<gene>
    <name evidence="4" type="ORF">C7M84_002169</name>
</gene>
<dbReference type="Gene3D" id="2.170.140.10">
    <property type="entry name" value="Chitin binding domain"/>
    <property type="match status" value="1"/>
</dbReference>
<dbReference type="PANTHER" id="PTHR45985">
    <property type="match status" value="1"/>
</dbReference>
<dbReference type="FunFam" id="3.20.20.370:FF:000003">
    <property type="entry name" value="CLUMA_CG003232, isoform B"/>
    <property type="match status" value="1"/>
</dbReference>
<dbReference type="SUPFAM" id="SSF57625">
    <property type="entry name" value="Invertebrate chitin-binding proteins"/>
    <property type="match status" value="1"/>
</dbReference>
<dbReference type="Gene3D" id="4.10.400.10">
    <property type="entry name" value="Low-density Lipoprotein Receptor"/>
    <property type="match status" value="1"/>
</dbReference>
<dbReference type="InterPro" id="IPR023415">
    <property type="entry name" value="LDLR_class-A_CS"/>
</dbReference>
<keyword evidence="1 2" id="KW-1015">Disulfide bond</keyword>
<feature type="disulfide bond" evidence="2">
    <location>
        <begin position="211"/>
        <end position="226"/>
    </location>
</feature>
<keyword evidence="5" id="KW-1185">Reference proteome</keyword>
<dbReference type="InterPro" id="IPR011330">
    <property type="entry name" value="Glyco_hydro/deAcase_b/a-brl"/>
</dbReference>
<dbReference type="InterPro" id="IPR002509">
    <property type="entry name" value="NODB_dom"/>
</dbReference>
<dbReference type="PROSITE" id="PS50940">
    <property type="entry name" value="CHIT_BIND_II"/>
    <property type="match status" value="1"/>
</dbReference>
<dbReference type="Pfam" id="PF00057">
    <property type="entry name" value="Ldl_recept_a"/>
    <property type="match status" value="1"/>
</dbReference>
<dbReference type="InterPro" id="IPR002557">
    <property type="entry name" value="Chitin-bd_dom"/>
</dbReference>
<feature type="domain" description="Chitin-binding type-2" evidence="3">
    <location>
        <begin position="115"/>
        <end position="174"/>
    </location>
</feature>
<dbReference type="AlphaFoldDB" id="A0A423TRM5"/>
<dbReference type="PROSITE" id="PS50068">
    <property type="entry name" value="LDLRA_2"/>
    <property type="match status" value="1"/>
</dbReference>
<dbReference type="Proteomes" id="UP000283509">
    <property type="component" value="Unassembled WGS sequence"/>
</dbReference>
<organism evidence="4 5">
    <name type="scientific">Penaeus vannamei</name>
    <name type="common">Whiteleg shrimp</name>
    <name type="synonym">Litopenaeus vannamei</name>
    <dbReference type="NCBI Taxonomy" id="6689"/>
    <lineage>
        <taxon>Eukaryota</taxon>
        <taxon>Metazoa</taxon>
        <taxon>Ecdysozoa</taxon>
        <taxon>Arthropoda</taxon>
        <taxon>Crustacea</taxon>
        <taxon>Multicrustacea</taxon>
        <taxon>Malacostraca</taxon>
        <taxon>Eumalacostraca</taxon>
        <taxon>Eucarida</taxon>
        <taxon>Decapoda</taxon>
        <taxon>Dendrobranchiata</taxon>
        <taxon>Penaeoidea</taxon>
        <taxon>Penaeidae</taxon>
        <taxon>Penaeus</taxon>
    </lineage>
</organism>
<dbReference type="PROSITE" id="PS01209">
    <property type="entry name" value="LDLRA_1"/>
    <property type="match status" value="1"/>
</dbReference>
<dbReference type="Pfam" id="PF01522">
    <property type="entry name" value="Polysacc_deac_1"/>
    <property type="match status" value="1"/>
</dbReference>
<reference evidence="4 5" key="2">
    <citation type="submission" date="2019-01" db="EMBL/GenBank/DDBJ databases">
        <title>The decoding of complex shrimp genome reveals the adaptation for benthos swimmer, frequently molting mechanism and breeding impact on genome.</title>
        <authorList>
            <person name="Sun Y."/>
            <person name="Gao Y."/>
            <person name="Yu Y."/>
        </authorList>
    </citation>
    <scope>NUCLEOTIDE SEQUENCE [LARGE SCALE GENOMIC DNA]</scope>
    <source>
        <tissue evidence="4">Muscle</tissue>
    </source>
</reference>
<dbReference type="OrthoDB" id="504708at2759"/>
<dbReference type="InterPro" id="IPR036508">
    <property type="entry name" value="Chitin-bd_dom_sf"/>
</dbReference>
<dbReference type="GO" id="GO:0016810">
    <property type="term" value="F:hydrolase activity, acting on carbon-nitrogen (but not peptide) bonds"/>
    <property type="evidence" value="ECO:0007669"/>
    <property type="project" value="InterPro"/>
</dbReference>
<dbReference type="CDD" id="cd00112">
    <property type="entry name" value="LDLa"/>
    <property type="match status" value="1"/>
</dbReference>
<dbReference type="InterPro" id="IPR036055">
    <property type="entry name" value="LDL_receptor-like_sf"/>
</dbReference>
<dbReference type="GO" id="GO:0008061">
    <property type="term" value="F:chitin binding"/>
    <property type="evidence" value="ECO:0007669"/>
    <property type="project" value="InterPro"/>
</dbReference>
<evidence type="ECO:0000313" key="5">
    <source>
        <dbReference type="Proteomes" id="UP000283509"/>
    </source>
</evidence>
<sequence>MKSYFHRFCLAPSCIRIERAVVPSAARIPPVLSCGRQWLSWARAGGGEGGRESGVSRVYKGGAARMRLSERSGLRVNMTRVRVAVVALALLGIAAAERVKRQSDTTEDESEAFKRELCKDKGAGEWFRLSLGDCRDVIQCTDAGLQALRCPHGLAFNLDQQTCDWKDNVKNCDRKEKTKVVKPLFNTVEPLCQENQLACGDGTCLDRQVFCDGKEDCTDGSDETACDVKNDPNSAPICNIDDCTLPDCYCYNDPSEMPHNMKPSEVPQMVTITFDDAININNMDLYELIFKQRFNPNGCSIKSTFFVSHKYNNYTATQEMHRLGHEIAVHSITHVNNETFWSHASEDEYEREMGGARVIIERFANITDQSIIGMRNPFLRVGGNSQFRMMEKNTFLYDSTITAPLSSMPLWPYTLYYRMPHSCHGNLQNCPTRSFAVWEMVMNEMDRREEPTHGDGLPGCHMVDSCFATKPEPEQFYNFLQNNFNRHYKSNRAPFGLFFHSAFLKNNPDILDTFLYWLDETLKNQKDVYFVTMTQVIQWMQDPRPIGQLNNYEAWKEKCVVDGPPFCYGGNNCELDTDELPGQTLHLSTCMRCPNNYPWTRDPLGEGFF</sequence>
<feature type="disulfide bond" evidence="2">
    <location>
        <begin position="199"/>
        <end position="217"/>
    </location>
</feature>
<dbReference type="InterPro" id="IPR002172">
    <property type="entry name" value="LDrepeatLR_classA_rpt"/>
</dbReference>
<keyword evidence="4" id="KW-0675">Receptor</keyword>
<dbReference type="SMART" id="SM00494">
    <property type="entry name" value="ChtBD2"/>
    <property type="match status" value="1"/>
</dbReference>
<dbReference type="Gene3D" id="3.20.20.370">
    <property type="entry name" value="Glycoside hydrolase/deacetylase"/>
    <property type="match status" value="1"/>
</dbReference>
<reference evidence="4 5" key="1">
    <citation type="submission" date="2018-04" db="EMBL/GenBank/DDBJ databases">
        <authorList>
            <person name="Zhang X."/>
            <person name="Yuan J."/>
            <person name="Li F."/>
            <person name="Xiang J."/>
        </authorList>
    </citation>
    <scope>NUCLEOTIDE SEQUENCE [LARGE SCALE GENOMIC DNA]</scope>
    <source>
        <tissue evidence="4">Muscle</tissue>
    </source>
</reference>
<dbReference type="STRING" id="6689.A0A423TRM5"/>
<dbReference type="EMBL" id="QCYY01001288">
    <property type="protein sequence ID" value="ROT79105.1"/>
    <property type="molecule type" value="Genomic_DNA"/>
</dbReference>
<proteinExistence type="predicted"/>
<accession>A0A423TRM5</accession>
<dbReference type="Pfam" id="PF01607">
    <property type="entry name" value="CBM_14"/>
    <property type="match status" value="1"/>
</dbReference>
<protein>
    <submittedName>
        <fullName evidence="4">Low-density lipoprotein receptor-related protein 2</fullName>
    </submittedName>
</protein>
<dbReference type="SMART" id="SM00192">
    <property type="entry name" value="LDLa"/>
    <property type="match status" value="1"/>
</dbReference>
<evidence type="ECO:0000256" key="2">
    <source>
        <dbReference type="PROSITE-ProRule" id="PRU00124"/>
    </source>
</evidence>
<feature type="disulfide bond" evidence="2">
    <location>
        <begin position="192"/>
        <end position="204"/>
    </location>
</feature>
<keyword evidence="4" id="KW-0449">Lipoprotein</keyword>
<dbReference type="SUPFAM" id="SSF57424">
    <property type="entry name" value="LDL receptor-like module"/>
    <property type="match status" value="1"/>
</dbReference>
<evidence type="ECO:0000256" key="1">
    <source>
        <dbReference type="ARBA" id="ARBA00023157"/>
    </source>
</evidence>
<name>A0A423TRM5_PENVA</name>
<dbReference type="GO" id="GO:0005576">
    <property type="term" value="C:extracellular region"/>
    <property type="evidence" value="ECO:0007669"/>
    <property type="project" value="InterPro"/>
</dbReference>
<dbReference type="GO" id="GO:0005975">
    <property type="term" value="P:carbohydrate metabolic process"/>
    <property type="evidence" value="ECO:0007669"/>
    <property type="project" value="InterPro"/>
</dbReference>
<evidence type="ECO:0000259" key="3">
    <source>
        <dbReference type="PROSITE" id="PS50940"/>
    </source>
</evidence>
<evidence type="ECO:0000313" key="4">
    <source>
        <dbReference type="EMBL" id="ROT79105.1"/>
    </source>
</evidence>
<comment type="caution">
    <text evidence="4">The sequence shown here is derived from an EMBL/GenBank/DDBJ whole genome shotgun (WGS) entry which is preliminary data.</text>
</comment>
<dbReference type="SUPFAM" id="SSF88713">
    <property type="entry name" value="Glycoside hydrolase/deacetylase"/>
    <property type="match status" value="1"/>
</dbReference>
<dbReference type="CDD" id="cd10974">
    <property type="entry name" value="CE4_CDA_like_1"/>
    <property type="match status" value="1"/>
</dbReference>